<protein>
    <submittedName>
        <fullName evidence="11">AP 2 complex subunit mu 1</fullName>
    </submittedName>
</protein>
<dbReference type="FunFam" id="3.30.450.60:FF:000002">
    <property type="entry name" value="AP-2 complex subunit mu, putative"/>
    <property type="match status" value="1"/>
</dbReference>
<dbReference type="OMA" id="VWKIPRI"/>
<keyword evidence="12" id="KW-1185">Reference proteome</keyword>
<keyword evidence="4" id="KW-1003">Cell membrane</keyword>
<dbReference type="PROSITE" id="PS00991">
    <property type="entry name" value="CLAT_ADAPTOR_M_2"/>
    <property type="match status" value="1"/>
</dbReference>
<dbReference type="InterPro" id="IPR036168">
    <property type="entry name" value="AP2_Mu_C_sf"/>
</dbReference>
<comment type="subcellular location">
    <subcellularLocation>
        <location evidence="1">Cell membrane</location>
    </subcellularLocation>
    <subcellularLocation>
        <location evidence="2">Membrane</location>
        <location evidence="2">Coated pit</location>
        <topology evidence="2">Peripheral membrane protein</topology>
        <orientation evidence="2">Cytoplasmic side</orientation>
    </subcellularLocation>
</comment>
<evidence type="ECO:0000259" key="10">
    <source>
        <dbReference type="PROSITE" id="PS51072"/>
    </source>
</evidence>
<dbReference type="GO" id="GO:0030131">
    <property type="term" value="C:clathrin adaptor complex"/>
    <property type="evidence" value="ECO:0007669"/>
    <property type="project" value="UniProtKB-UniRule"/>
</dbReference>
<feature type="domain" description="MHD" evidence="10">
    <location>
        <begin position="168"/>
        <end position="438"/>
    </location>
</feature>
<keyword evidence="8" id="KW-0168">Coated pit</keyword>
<dbReference type="InterPro" id="IPR043532">
    <property type="entry name" value="AP2_Mu_N"/>
</dbReference>
<evidence type="ECO:0000256" key="4">
    <source>
        <dbReference type="ARBA" id="ARBA00022475"/>
    </source>
</evidence>
<dbReference type="STRING" id="6211.A0A068Y255"/>
<dbReference type="PANTHER" id="PTHR10529">
    <property type="entry name" value="AP COMPLEX SUBUNIT MU"/>
    <property type="match status" value="1"/>
</dbReference>
<sequence length="439" mass="49793">MIGALFIYNHKGEVLIQRFFRDEIPKTAVDVFRVHVIHSRHQIRSPIVNISRTSFFHVKRGNIWLCSVSRRNLNAAAVFELLHAILGVFQQHLGRVTEENIKNNFVLIYELLDEAIDYGYAQNTDTDVLRNLITQAAIKSANKEETTQITNQVTGQISWRREGIKYRRNELFLDITESVNLLMSPQGQILSAHVVGKVVMKCYLSGMPDCKFGFNDKISLDNRPKNSGAIGSGDDLAPESVGGVAIDDCQFHQCVKLNKYSTDQAISFIPPDGEFVLMRYRKTREITLPFRLIPLVHEIGKHKLEIKVVVKATFKPSLLAQKVEVRIPTPNNTSGVQVICSKGRAKYKATENAIVWKLPRIAGMKDSQLSAEVELLQSSDKTQRVGRSPISMNFEVPFAPSGFRVRFLKVFEPKLNYSDHDVIKWVRYIGKSGLYETRC</sequence>
<evidence type="ECO:0000313" key="11">
    <source>
        <dbReference type="EMBL" id="CDS37174.1"/>
    </source>
</evidence>
<dbReference type="InterPro" id="IPR022775">
    <property type="entry name" value="AP_mu_sigma_su"/>
</dbReference>
<dbReference type="InterPro" id="IPR018240">
    <property type="entry name" value="Clathrin_mu_CS"/>
</dbReference>
<dbReference type="InterPro" id="IPR011012">
    <property type="entry name" value="Longin-like_dom_sf"/>
</dbReference>
<dbReference type="Pfam" id="PF01217">
    <property type="entry name" value="Clat_adaptor_s"/>
    <property type="match status" value="1"/>
</dbReference>
<evidence type="ECO:0000256" key="5">
    <source>
        <dbReference type="ARBA" id="ARBA00022583"/>
    </source>
</evidence>
<name>A0A068Y255_ECHMU</name>
<gene>
    <name evidence="11" type="ORF">EmuJ_000440900</name>
</gene>
<evidence type="ECO:0000256" key="1">
    <source>
        <dbReference type="ARBA" id="ARBA00004236"/>
    </source>
</evidence>
<comment type="similarity">
    <text evidence="9">Belongs to the adaptor complexes medium subunit family.</text>
</comment>
<keyword evidence="7" id="KW-0472">Membrane</keyword>
<dbReference type="AlphaFoldDB" id="A0A068Y255"/>
<dbReference type="GO" id="GO:0006897">
    <property type="term" value="P:endocytosis"/>
    <property type="evidence" value="ECO:0007669"/>
    <property type="project" value="UniProtKB-KW"/>
</dbReference>
<dbReference type="InterPro" id="IPR028565">
    <property type="entry name" value="MHD"/>
</dbReference>
<evidence type="ECO:0000256" key="2">
    <source>
        <dbReference type="ARBA" id="ARBA00004277"/>
    </source>
</evidence>
<dbReference type="Pfam" id="PF00928">
    <property type="entry name" value="Adap_comp_sub"/>
    <property type="match status" value="1"/>
</dbReference>
<accession>A0A068Y255</accession>
<keyword evidence="6 9" id="KW-0653">Protein transport</keyword>
<dbReference type="PROSITE" id="PS00990">
    <property type="entry name" value="CLAT_ADAPTOR_M_1"/>
    <property type="match status" value="1"/>
</dbReference>
<dbReference type="Proteomes" id="UP000017246">
    <property type="component" value="Unassembled WGS sequence"/>
</dbReference>
<dbReference type="InterPro" id="IPR001392">
    <property type="entry name" value="Clathrin_mu"/>
</dbReference>
<dbReference type="eggNOG" id="KOG0938">
    <property type="taxonomic scope" value="Eukaryota"/>
</dbReference>
<dbReference type="EMBL" id="LN902843">
    <property type="protein sequence ID" value="CDS37174.1"/>
    <property type="molecule type" value="Genomic_DNA"/>
</dbReference>
<dbReference type="CDD" id="cd14836">
    <property type="entry name" value="AP2_Mu_N"/>
    <property type="match status" value="1"/>
</dbReference>
<dbReference type="SUPFAM" id="SSF64356">
    <property type="entry name" value="SNARE-like"/>
    <property type="match status" value="1"/>
</dbReference>
<evidence type="ECO:0000256" key="7">
    <source>
        <dbReference type="ARBA" id="ARBA00023136"/>
    </source>
</evidence>
<reference evidence="11" key="1">
    <citation type="journal article" date="2013" name="Nature">
        <title>The genomes of four tapeworm species reveal adaptations to parasitism.</title>
        <authorList>
            <person name="Tsai I.J."/>
            <person name="Zarowiecki M."/>
            <person name="Holroyd N."/>
            <person name="Garciarrubio A."/>
            <person name="Sanchez-Flores A."/>
            <person name="Brooks K.L."/>
            <person name="Tracey A."/>
            <person name="Bobes R.J."/>
            <person name="Fragoso G."/>
            <person name="Sciutto E."/>
            <person name="Aslett M."/>
            <person name="Beasley H."/>
            <person name="Bennett H.M."/>
            <person name="Cai J."/>
            <person name="Camicia F."/>
            <person name="Clark R."/>
            <person name="Cucher M."/>
            <person name="De Silva N."/>
            <person name="Day T.A."/>
            <person name="Deplazes P."/>
            <person name="Estrada K."/>
            <person name="Fernandez C."/>
            <person name="Holland P.W."/>
            <person name="Hou J."/>
            <person name="Hu S."/>
            <person name="Huckvale T."/>
            <person name="Hung S.S."/>
            <person name="Kamenetzky L."/>
            <person name="Keane J.A."/>
            <person name="Kiss F."/>
            <person name="Koziol U."/>
            <person name="Lambert O."/>
            <person name="Liu K."/>
            <person name="Luo X."/>
            <person name="Luo Y."/>
            <person name="Macchiaroli N."/>
            <person name="Nichol S."/>
            <person name="Paps J."/>
            <person name="Parkinson J."/>
            <person name="Pouchkina-Stantcheva N."/>
            <person name="Riddiford N."/>
            <person name="Rosenzvit M."/>
            <person name="Salinas G."/>
            <person name="Wasmuth J.D."/>
            <person name="Zamanian M."/>
            <person name="Zheng Y."/>
            <person name="Cai X."/>
            <person name="Soberon X."/>
            <person name="Olson P.D."/>
            <person name="Laclette J.P."/>
            <person name="Brehm K."/>
            <person name="Berriman M."/>
            <person name="Garciarrubio A."/>
            <person name="Bobes R.J."/>
            <person name="Fragoso G."/>
            <person name="Sanchez-Flores A."/>
            <person name="Estrada K."/>
            <person name="Cevallos M.A."/>
            <person name="Morett E."/>
            <person name="Gonzalez V."/>
            <person name="Portillo T."/>
            <person name="Ochoa-Leyva A."/>
            <person name="Jose M.V."/>
            <person name="Sciutto E."/>
            <person name="Landa A."/>
            <person name="Jimenez L."/>
            <person name="Valdes V."/>
            <person name="Carrero J.C."/>
            <person name="Larralde C."/>
            <person name="Morales-Montor J."/>
            <person name="Limon-Lason J."/>
            <person name="Soberon X."/>
            <person name="Laclette J.P."/>
        </authorList>
    </citation>
    <scope>NUCLEOTIDE SEQUENCE [LARGE SCALE GENOMIC DNA]</scope>
</reference>
<dbReference type="InterPro" id="IPR043512">
    <property type="entry name" value="Mu2_C"/>
</dbReference>
<keyword evidence="3 9" id="KW-0813">Transport</keyword>
<dbReference type="PIRSF" id="PIRSF005992">
    <property type="entry name" value="Clathrin_mu"/>
    <property type="match status" value="1"/>
</dbReference>
<dbReference type="CDD" id="cd09251">
    <property type="entry name" value="AP-2_Mu2_Cterm"/>
    <property type="match status" value="1"/>
</dbReference>
<evidence type="ECO:0000256" key="9">
    <source>
        <dbReference type="PIRNR" id="PIRNR005992"/>
    </source>
</evidence>
<dbReference type="GO" id="GO:0005886">
    <property type="term" value="C:plasma membrane"/>
    <property type="evidence" value="ECO:0007669"/>
    <property type="project" value="UniProtKB-SubCell"/>
</dbReference>
<evidence type="ECO:0000256" key="8">
    <source>
        <dbReference type="ARBA" id="ARBA00023176"/>
    </source>
</evidence>
<dbReference type="GO" id="GO:0005905">
    <property type="term" value="C:clathrin-coated pit"/>
    <property type="evidence" value="ECO:0007669"/>
    <property type="project" value="UniProtKB-KW"/>
</dbReference>
<evidence type="ECO:0000256" key="3">
    <source>
        <dbReference type="ARBA" id="ARBA00022448"/>
    </source>
</evidence>
<dbReference type="PROSITE" id="PS51072">
    <property type="entry name" value="MHD"/>
    <property type="match status" value="1"/>
</dbReference>
<dbReference type="SUPFAM" id="SSF49447">
    <property type="entry name" value="Second domain of Mu2 adaptin subunit (ap50) of ap2 adaptor"/>
    <property type="match status" value="1"/>
</dbReference>
<evidence type="ECO:0000256" key="6">
    <source>
        <dbReference type="ARBA" id="ARBA00022927"/>
    </source>
</evidence>
<evidence type="ECO:0000313" key="12">
    <source>
        <dbReference type="Proteomes" id="UP000017246"/>
    </source>
</evidence>
<dbReference type="InterPro" id="IPR050431">
    <property type="entry name" value="Adaptor_comp_med_subunit"/>
</dbReference>
<dbReference type="Gene3D" id="3.30.450.60">
    <property type="match status" value="1"/>
</dbReference>
<keyword evidence="5" id="KW-0254">Endocytosis</keyword>
<dbReference type="PRINTS" id="PR00314">
    <property type="entry name" value="CLATHRINADPT"/>
</dbReference>
<reference evidence="11" key="2">
    <citation type="submission" date="2015-11" db="EMBL/GenBank/DDBJ databases">
        <authorList>
            <person name="Zhang Y."/>
            <person name="Guo Z."/>
        </authorList>
    </citation>
    <scope>NUCLEOTIDE SEQUENCE</scope>
</reference>
<dbReference type="GO" id="GO:0006886">
    <property type="term" value="P:intracellular protein transport"/>
    <property type="evidence" value="ECO:0007669"/>
    <property type="project" value="UniProtKB-UniRule"/>
</dbReference>
<proteinExistence type="inferred from homology"/>
<organism evidence="11 12">
    <name type="scientific">Echinococcus multilocularis</name>
    <name type="common">Fox tapeworm</name>
    <dbReference type="NCBI Taxonomy" id="6211"/>
    <lineage>
        <taxon>Eukaryota</taxon>
        <taxon>Metazoa</taxon>
        <taxon>Spiralia</taxon>
        <taxon>Lophotrochozoa</taxon>
        <taxon>Platyhelminthes</taxon>
        <taxon>Cestoda</taxon>
        <taxon>Eucestoda</taxon>
        <taxon>Cyclophyllidea</taxon>
        <taxon>Taeniidae</taxon>
        <taxon>Echinococcus</taxon>
    </lineage>
</organism>
<dbReference type="OrthoDB" id="10259133at2759"/>
<dbReference type="Gene3D" id="2.60.40.1170">
    <property type="entry name" value="Mu homology domain, subdomain B"/>
    <property type="match status" value="2"/>
</dbReference>